<keyword evidence="7" id="KW-0576">Peroxisome</keyword>
<organism evidence="12 13">
    <name type="scientific">Mortierella polycephala</name>
    <dbReference type="NCBI Taxonomy" id="41804"/>
    <lineage>
        <taxon>Eukaryota</taxon>
        <taxon>Fungi</taxon>
        <taxon>Fungi incertae sedis</taxon>
        <taxon>Mucoromycota</taxon>
        <taxon>Mortierellomycotina</taxon>
        <taxon>Mortierellomycetes</taxon>
        <taxon>Mortierellales</taxon>
        <taxon>Mortierellaceae</taxon>
        <taxon>Mortierella</taxon>
    </lineage>
</organism>
<feature type="region of interest" description="Disordered" evidence="10">
    <location>
        <begin position="315"/>
        <end position="339"/>
    </location>
</feature>
<comment type="caution">
    <text evidence="12">The sequence shown here is derived from an EMBL/GenBank/DDBJ whole genome shotgun (WGS) entry which is preliminary data.</text>
</comment>
<proteinExistence type="inferred from homology"/>
<protein>
    <recommendedName>
        <fullName evidence="8">Hydroxysteroid dehydrogenase-like protein 2</fullName>
    </recommendedName>
</protein>
<dbReference type="SUPFAM" id="SSF51735">
    <property type="entry name" value="NAD(P)-binding Rossmann-fold domains"/>
    <property type="match status" value="1"/>
</dbReference>
<accession>A0A9P6U0W2</accession>
<evidence type="ECO:0000313" key="12">
    <source>
        <dbReference type="EMBL" id="KAG0255661.1"/>
    </source>
</evidence>
<dbReference type="CDD" id="cd09762">
    <property type="entry name" value="HSDL2_SDR_c"/>
    <property type="match status" value="1"/>
</dbReference>
<evidence type="ECO:0000259" key="11">
    <source>
        <dbReference type="SMART" id="SM00806"/>
    </source>
</evidence>
<evidence type="ECO:0000256" key="9">
    <source>
        <dbReference type="SAM" id="Coils"/>
    </source>
</evidence>
<dbReference type="GO" id="GO:0005739">
    <property type="term" value="C:mitochondrion"/>
    <property type="evidence" value="ECO:0007669"/>
    <property type="project" value="UniProtKB-SubCell"/>
</dbReference>
<feature type="compositionally biased region" description="Polar residues" evidence="10">
    <location>
        <begin position="182"/>
        <end position="197"/>
    </location>
</feature>
<feature type="coiled-coil region" evidence="9">
    <location>
        <begin position="490"/>
        <end position="517"/>
    </location>
</feature>
<dbReference type="EMBL" id="JAAAJA010000338">
    <property type="protein sequence ID" value="KAG0255661.1"/>
    <property type="molecule type" value="Genomic_DNA"/>
</dbReference>
<feature type="region of interest" description="Disordered" evidence="10">
    <location>
        <begin position="143"/>
        <end position="300"/>
    </location>
</feature>
<keyword evidence="9" id="KW-0175">Coiled coil</keyword>
<name>A0A9P6U0W2_9FUNG</name>
<feature type="region of interest" description="Disordered" evidence="10">
    <location>
        <begin position="1"/>
        <end position="24"/>
    </location>
</feature>
<feature type="domain" description="Actin interacting protein 3 C-terminal" evidence="11">
    <location>
        <begin position="403"/>
        <end position="853"/>
    </location>
</feature>
<feature type="coiled-coil region" evidence="9">
    <location>
        <begin position="725"/>
        <end position="752"/>
    </location>
</feature>
<sequence length="1174" mass="128866">MDTMDPNPQFVPTGMPTRRRKTDQGAMNPIEATVTKLLVATKQLLEGLTLWSTRKMAEEQVSDIFVQLATQFNMASQSFHEVGIDTSEIAHIPDDLRNCLETALGEEPSPSSLDQYLPRIKEVIINLLQGLRLKQNLYREQTEAKTARLQPSTSATGRIRSSGSHSRQSGIEKTPELEAAATRTQSLNTGPAPTLSVSLPRDEQGHAETLASLRKSDTITRRASSRRHSQRFSTLLEQNAPPVPRRNPMTDPSMLSTYTGYGSSQGSTPATSPNVPMPNGQFTPPTYDPYPASPALSTSSFNHPMDAVSMPPTVPMPPLPKGASQTPSSATSPLLGSSSMASSTLIAEAAPPSHQSHLMNGSTETVNSVMTPTISNITGASSVLSLASTDAPVEPVDSGLTLFLQVGKSVKKTKFEGELTHSGLRMLFMEKFQYNPGQEDFPTIYVKDPHTNIHYELESMADVRQHAFLSLNVDDLENIQRKMDQGFTALTKELNDIKKAQEASEAARQKAATAAAAAAAAAVANTPTERSAPLNSESTQMLRSVVQKVVSKNKPAASLAMSPSAESSGSGRVSAADLKPHQDEVRSLRRDLGIVRQLYTELQSETKESLGQLAGYTSQIRKQALEQPLSSRMFIETGKVQLDKKSEDLTNKIEELQDVVEDMKVNVTQRRGRPSDKSIGFVDKQCEEVGAEITELADFIQTIRPSWKKTWEIELQTIVKEQMFLKEQEALLEDLKEDRSSLLQTLTNLKKVMELQSKNGNLLGGRQREFIIQPAADEGFEGLKTVMQEVKMVEPDSGKRLRAMAQMEKLRHIELSNKIDEFEEELTTFVGSSKLRKTGGAMEVERQRQQRDLENLRAMFGKKDQGPSPPTENNAEPEEVLEMADGDNGDGKTLFISGASRGIGLAIAMRAARDKASIVIAAKTASPHPTLPGTIYTAAEEIEKAGGKALPIVCDIRDEEQVKSAIDQTVAKFGGIDILVNNASAISLTDTQSTTMKKYDLMHQINGRGTWMVSKYAIPHLIKSNKNPHILNLSPPLSMKEAWFKDHVAYTMSKMNMSMCVLGMAGELRKHKIGVNALWPLTLIGTAALNLVGDTSKMALRSPEIMADAAYQALLKDGSKFSGNFLVDELFLRREGNTNMDKYAPGVREFSPDFFLPDDILKEIDELRAKQGWN</sequence>
<dbReference type="InterPro" id="IPR002347">
    <property type="entry name" value="SDR_fam"/>
</dbReference>
<comment type="similarity">
    <text evidence="3">Belongs to the short-chain dehydrogenases/reductases (SDR) family.</text>
</comment>
<feature type="coiled-coil region" evidence="9">
    <location>
        <begin position="639"/>
        <end position="666"/>
    </location>
</feature>
<dbReference type="Gene3D" id="3.40.50.720">
    <property type="entry name" value="NAD(P)-binding Rossmann-like Domain"/>
    <property type="match status" value="1"/>
</dbReference>
<feature type="compositionally biased region" description="Polar residues" evidence="10">
    <location>
        <begin position="149"/>
        <end position="171"/>
    </location>
</feature>
<dbReference type="AlphaFoldDB" id="A0A9P6U0W2"/>
<keyword evidence="6" id="KW-0496">Mitochondrion</keyword>
<gene>
    <name evidence="12" type="primary">BUD6</name>
    <name evidence="12" type="ORF">BG011_004992</name>
</gene>
<evidence type="ECO:0000256" key="7">
    <source>
        <dbReference type="ARBA" id="ARBA00023140"/>
    </source>
</evidence>
<feature type="region of interest" description="Disordered" evidence="10">
    <location>
        <begin position="555"/>
        <end position="584"/>
    </location>
</feature>
<evidence type="ECO:0000256" key="6">
    <source>
        <dbReference type="ARBA" id="ARBA00023128"/>
    </source>
</evidence>
<reference evidence="12" key="1">
    <citation type="journal article" date="2020" name="Fungal Divers.">
        <title>Resolving the Mortierellaceae phylogeny through synthesis of multi-gene phylogenetics and phylogenomics.</title>
        <authorList>
            <person name="Vandepol N."/>
            <person name="Liber J."/>
            <person name="Desiro A."/>
            <person name="Na H."/>
            <person name="Kennedy M."/>
            <person name="Barry K."/>
            <person name="Grigoriev I.V."/>
            <person name="Miller A.N."/>
            <person name="O'Donnell K."/>
            <person name="Stajich J.E."/>
            <person name="Bonito G."/>
        </authorList>
    </citation>
    <scope>NUCLEOTIDE SEQUENCE</scope>
    <source>
        <strain evidence="12">KOD948</strain>
    </source>
</reference>
<dbReference type="NCBIfam" id="NF006133">
    <property type="entry name" value="PRK08278.1"/>
    <property type="match status" value="1"/>
</dbReference>
<evidence type="ECO:0000256" key="10">
    <source>
        <dbReference type="SAM" id="MobiDB-lite"/>
    </source>
</evidence>
<comment type="subcellular location">
    <subcellularLocation>
        <location evidence="1">Mitochondrion</location>
    </subcellularLocation>
    <subcellularLocation>
        <location evidence="2">Peroxisome</location>
    </subcellularLocation>
</comment>
<dbReference type="SMART" id="SM00806">
    <property type="entry name" value="AIP3"/>
    <property type="match status" value="1"/>
</dbReference>
<evidence type="ECO:0000256" key="3">
    <source>
        <dbReference type="ARBA" id="ARBA00006484"/>
    </source>
</evidence>
<feature type="compositionally biased region" description="Polar residues" evidence="10">
    <location>
        <begin position="269"/>
        <end position="284"/>
    </location>
</feature>
<evidence type="ECO:0000313" key="13">
    <source>
        <dbReference type="Proteomes" id="UP000726737"/>
    </source>
</evidence>
<dbReference type="InterPro" id="IPR036291">
    <property type="entry name" value="NAD(P)-bd_dom_sf"/>
</dbReference>
<dbReference type="FunFam" id="3.40.50.720:FF:000301">
    <property type="entry name" value="Hydroxysteroid dehydrogenase like 2"/>
    <property type="match status" value="1"/>
</dbReference>
<dbReference type="Pfam" id="PF23153">
    <property type="entry name" value="Aip3p_Bud6_N"/>
    <property type="match status" value="1"/>
</dbReference>
<dbReference type="Pfam" id="PF03915">
    <property type="entry name" value="AIP3"/>
    <property type="match status" value="1"/>
</dbReference>
<dbReference type="GO" id="GO:0005777">
    <property type="term" value="C:peroxisome"/>
    <property type="evidence" value="ECO:0007669"/>
    <property type="project" value="UniProtKB-SubCell"/>
</dbReference>
<dbReference type="Pfam" id="PF00106">
    <property type="entry name" value="adh_short"/>
    <property type="match status" value="1"/>
</dbReference>
<dbReference type="Gene3D" id="1.20.58.1540">
    <property type="entry name" value="Actin interacting protein 3, C-terminal domain"/>
    <property type="match status" value="1"/>
</dbReference>
<keyword evidence="13" id="KW-1185">Reference proteome</keyword>
<dbReference type="GO" id="GO:0005519">
    <property type="term" value="F:cytoskeletal regulatory protein binding"/>
    <property type="evidence" value="ECO:0007669"/>
    <property type="project" value="InterPro"/>
</dbReference>
<evidence type="ECO:0000256" key="8">
    <source>
        <dbReference type="ARBA" id="ARBA00040243"/>
    </source>
</evidence>
<evidence type="ECO:0000256" key="4">
    <source>
        <dbReference type="ARBA" id="ARBA00022857"/>
    </source>
</evidence>
<dbReference type="InterPro" id="IPR022782">
    <property type="entry name" value="AIP3-like_C"/>
</dbReference>
<dbReference type="GO" id="GO:0016491">
    <property type="term" value="F:oxidoreductase activity"/>
    <property type="evidence" value="ECO:0007669"/>
    <property type="project" value="UniProtKB-KW"/>
</dbReference>
<evidence type="ECO:0000256" key="1">
    <source>
        <dbReference type="ARBA" id="ARBA00004173"/>
    </source>
</evidence>
<dbReference type="InterPro" id="IPR051935">
    <property type="entry name" value="HSDL2"/>
</dbReference>
<keyword evidence="4" id="KW-0521">NADP</keyword>
<feature type="compositionally biased region" description="Low complexity" evidence="10">
    <location>
        <begin position="326"/>
        <end position="339"/>
    </location>
</feature>
<dbReference type="PANTHER" id="PTHR42808:SF3">
    <property type="entry name" value="HYDROXYSTEROID DEHYDROGENASE-LIKE PROTEIN 2"/>
    <property type="match status" value="1"/>
</dbReference>
<dbReference type="PRINTS" id="PR00081">
    <property type="entry name" value="GDHRDH"/>
</dbReference>
<evidence type="ECO:0000256" key="5">
    <source>
        <dbReference type="ARBA" id="ARBA00023002"/>
    </source>
</evidence>
<evidence type="ECO:0000256" key="2">
    <source>
        <dbReference type="ARBA" id="ARBA00004275"/>
    </source>
</evidence>
<dbReference type="PANTHER" id="PTHR42808">
    <property type="entry name" value="HYDROXYSTEROID DEHYDROGENASE-LIKE PROTEIN 2"/>
    <property type="match status" value="1"/>
</dbReference>
<dbReference type="InterPro" id="IPR056279">
    <property type="entry name" value="Aip3p_Bud6_N"/>
</dbReference>
<dbReference type="OrthoDB" id="783096at2759"/>
<dbReference type="InterPro" id="IPR005613">
    <property type="entry name" value="AIP3_C"/>
</dbReference>
<feature type="compositionally biased region" description="Low complexity" evidence="10">
    <location>
        <begin position="256"/>
        <end position="268"/>
    </location>
</feature>
<dbReference type="Proteomes" id="UP000726737">
    <property type="component" value="Unassembled WGS sequence"/>
</dbReference>
<keyword evidence="5" id="KW-0560">Oxidoreductase</keyword>